<comment type="similarity">
    <text evidence="1 6">Belongs to the methyltransferase superfamily. RsmH family.</text>
</comment>
<dbReference type="SUPFAM" id="SSF81799">
    <property type="entry name" value="Putative methyltransferase TM0872, insert domain"/>
    <property type="match status" value="1"/>
</dbReference>
<dbReference type="PANTHER" id="PTHR11265">
    <property type="entry name" value="S-ADENOSYL-METHYLTRANSFERASE MRAW"/>
    <property type="match status" value="1"/>
</dbReference>
<keyword evidence="2 6" id="KW-0698">rRNA processing</keyword>
<proteinExistence type="inferred from homology"/>
<keyword evidence="8" id="KW-1185">Reference proteome</keyword>
<keyword evidence="3 6" id="KW-0489">Methyltransferase</keyword>
<organism evidence="7 8">
    <name type="scientific">Bilophila wadsworthia (strain 3_1_6)</name>
    <dbReference type="NCBI Taxonomy" id="563192"/>
    <lineage>
        <taxon>Bacteria</taxon>
        <taxon>Pseudomonadati</taxon>
        <taxon>Thermodesulfobacteriota</taxon>
        <taxon>Desulfovibrionia</taxon>
        <taxon>Desulfovibrionales</taxon>
        <taxon>Desulfovibrionaceae</taxon>
        <taxon>Bilophila</taxon>
    </lineage>
</organism>
<feature type="binding site" evidence="6">
    <location>
        <position position="89"/>
    </location>
    <ligand>
        <name>S-adenosyl-L-methionine</name>
        <dbReference type="ChEBI" id="CHEBI:59789"/>
    </ligand>
</feature>
<dbReference type="OrthoDB" id="9806637at2"/>
<dbReference type="GeneID" id="78086239"/>
<reference evidence="7 8" key="1">
    <citation type="submission" date="2010-10" db="EMBL/GenBank/DDBJ databases">
        <authorList>
            <consortium name="The Broad Institute Genome Sequencing Platform"/>
            <person name="Ward D."/>
            <person name="Earl A."/>
            <person name="Feldgarden M."/>
            <person name="Young S.K."/>
            <person name="Gargeya S."/>
            <person name="Zeng Q."/>
            <person name="Alvarado L."/>
            <person name="Berlin A."/>
            <person name="Bochicchio J."/>
            <person name="Chapman S.B."/>
            <person name="Chen Z."/>
            <person name="Freedman E."/>
            <person name="Gellesch M."/>
            <person name="Goldberg J."/>
            <person name="Griggs A."/>
            <person name="Gujja S."/>
            <person name="Heilman E."/>
            <person name="Heiman D."/>
            <person name="Howarth C."/>
            <person name="Mehta T."/>
            <person name="Neiman D."/>
            <person name="Pearson M."/>
            <person name="Roberts A."/>
            <person name="Saif S."/>
            <person name="Shea T."/>
            <person name="Shenoy N."/>
            <person name="Sisk P."/>
            <person name="Stolte C."/>
            <person name="Sykes S."/>
            <person name="White J."/>
            <person name="Yandava C."/>
            <person name="Allen-Vercoe E."/>
            <person name="Sibley C."/>
            <person name="Ambrose C.E."/>
            <person name="Strauss J."/>
            <person name="Daigneault M."/>
            <person name="Haas B."/>
            <person name="Nusbaum C."/>
            <person name="Birren B."/>
        </authorList>
    </citation>
    <scope>NUCLEOTIDE SEQUENCE [LARGE SCALE GENOMIC DNA]</scope>
    <source>
        <strain evidence="7 8">3_1_6</strain>
    </source>
</reference>
<evidence type="ECO:0000256" key="2">
    <source>
        <dbReference type="ARBA" id="ARBA00022552"/>
    </source>
</evidence>
<comment type="subcellular location">
    <subcellularLocation>
        <location evidence="6">Cytoplasm</location>
    </subcellularLocation>
</comment>
<gene>
    <name evidence="6" type="primary">rsmH</name>
    <name evidence="7" type="ORF">HMPREF0179_01099</name>
</gene>
<feature type="binding site" evidence="6">
    <location>
        <position position="117"/>
    </location>
    <ligand>
        <name>S-adenosyl-L-methionine</name>
        <dbReference type="ChEBI" id="CHEBI:59789"/>
    </ligand>
</feature>
<dbReference type="PIRSF" id="PIRSF004486">
    <property type="entry name" value="MraW"/>
    <property type="match status" value="1"/>
</dbReference>
<dbReference type="InterPro" id="IPR023397">
    <property type="entry name" value="SAM-dep_MeTrfase_MraW_recog"/>
</dbReference>
<feature type="binding site" evidence="6">
    <location>
        <begin position="42"/>
        <end position="44"/>
    </location>
    <ligand>
        <name>S-adenosyl-L-methionine</name>
        <dbReference type="ChEBI" id="CHEBI:59789"/>
    </ligand>
</feature>
<comment type="function">
    <text evidence="6">Specifically methylates the N4 position of cytidine in position 1402 (C1402) of 16S rRNA.</text>
</comment>
<dbReference type="InterPro" id="IPR002903">
    <property type="entry name" value="RsmH"/>
</dbReference>
<reference evidence="7 8" key="2">
    <citation type="submission" date="2013-04" db="EMBL/GenBank/DDBJ databases">
        <title>The Genome Sequence of Bilophila wadsworthia 3_1_6.</title>
        <authorList>
            <consortium name="The Broad Institute Genomics Platform"/>
            <person name="Earl A."/>
            <person name="Ward D."/>
            <person name="Feldgarden M."/>
            <person name="Gevers D."/>
            <person name="Sibley C."/>
            <person name="Strauss J."/>
            <person name="Allen-Vercoe E."/>
            <person name="Walker B."/>
            <person name="Young S."/>
            <person name="Zeng Q."/>
            <person name="Gargeya S."/>
            <person name="Fitzgerald M."/>
            <person name="Haas B."/>
            <person name="Abouelleil A."/>
            <person name="Allen A.W."/>
            <person name="Alvarado L."/>
            <person name="Arachchi H.M."/>
            <person name="Berlin A.M."/>
            <person name="Chapman S.B."/>
            <person name="Gainer-Dewar J."/>
            <person name="Goldberg J."/>
            <person name="Griggs A."/>
            <person name="Gujja S."/>
            <person name="Hansen M."/>
            <person name="Howarth C."/>
            <person name="Imamovic A."/>
            <person name="Ireland A."/>
            <person name="Larimer J."/>
            <person name="McCowan C."/>
            <person name="Murphy C."/>
            <person name="Pearson M."/>
            <person name="Poon T.W."/>
            <person name="Priest M."/>
            <person name="Roberts A."/>
            <person name="Saif S."/>
            <person name="Shea T."/>
            <person name="Sisk P."/>
            <person name="Sykes S."/>
            <person name="Wortman J."/>
            <person name="Nusbaum C."/>
            <person name="Birren B."/>
        </authorList>
    </citation>
    <scope>NUCLEOTIDE SEQUENCE [LARGE SCALE GENOMIC DNA]</scope>
    <source>
        <strain evidence="7 8">3_1_6</strain>
    </source>
</reference>
<dbReference type="HOGENOM" id="CLU_038422_2_0_7"/>
<accession>E5Y4I7</accession>
<feature type="binding site" evidence="6">
    <location>
        <position position="62"/>
    </location>
    <ligand>
        <name>S-adenosyl-L-methionine</name>
        <dbReference type="ChEBI" id="CHEBI:59789"/>
    </ligand>
</feature>
<dbReference type="Gene3D" id="3.40.50.150">
    <property type="entry name" value="Vaccinia Virus protein VP39"/>
    <property type="match status" value="1"/>
</dbReference>
<feature type="binding site" evidence="6">
    <location>
        <position position="110"/>
    </location>
    <ligand>
        <name>S-adenosyl-L-methionine</name>
        <dbReference type="ChEBI" id="CHEBI:59789"/>
    </ligand>
</feature>
<dbReference type="InterPro" id="IPR029063">
    <property type="entry name" value="SAM-dependent_MTases_sf"/>
</dbReference>
<dbReference type="NCBIfam" id="TIGR00006">
    <property type="entry name" value="16S rRNA (cytosine(1402)-N(4))-methyltransferase RsmH"/>
    <property type="match status" value="1"/>
</dbReference>
<dbReference type="Gene3D" id="1.10.150.170">
    <property type="entry name" value="Putative methyltransferase TM0872, insert domain"/>
    <property type="match status" value="1"/>
</dbReference>
<comment type="catalytic activity">
    <reaction evidence="6">
        <text>cytidine(1402) in 16S rRNA + S-adenosyl-L-methionine = N(4)-methylcytidine(1402) in 16S rRNA + S-adenosyl-L-homocysteine + H(+)</text>
        <dbReference type="Rhea" id="RHEA:42928"/>
        <dbReference type="Rhea" id="RHEA-COMP:10286"/>
        <dbReference type="Rhea" id="RHEA-COMP:10287"/>
        <dbReference type="ChEBI" id="CHEBI:15378"/>
        <dbReference type="ChEBI" id="CHEBI:57856"/>
        <dbReference type="ChEBI" id="CHEBI:59789"/>
        <dbReference type="ChEBI" id="CHEBI:74506"/>
        <dbReference type="ChEBI" id="CHEBI:82748"/>
        <dbReference type="EC" id="2.1.1.199"/>
    </reaction>
</comment>
<keyword evidence="5 6" id="KW-0949">S-adenosyl-L-methionine</keyword>
<dbReference type="RefSeq" id="WP_016360767.1">
    <property type="nucleotide sequence ID" value="NZ_KE150238.1"/>
</dbReference>
<evidence type="ECO:0000256" key="5">
    <source>
        <dbReference type="ARBA" id="ARBA00022691"/>
    </source>
</evidence>
<dbReference type="HAMAP" id="MF_01007">
    <property type="entry name" value="16SrRNA_methyltr_H"/>
    <property type="match status" value="1"/>
</dbReference>
<dbReference type="SUPFAM" id="SSF53335">
    <property type="entry name" value="S-adenosyl-L-methionine-dependent methyltransferases"/>
    <property type="match status" value="1"/>
</dbReference>
<keyword evidence="6" id="KW-0963">Cytoplasm</keyword>
<evidence type="ECO:0000313" key="8">
    <source>
        <dbReference type="Proteomes" id="UP000006034"/>
    </source>
</evidence>
<dbReference type="STRING" id="563192.HMPREF0179_01099"/>
<evidence type="ECO:0000256" key="3">
    <source>
        <dbReference type="ARBA" id="ARBA00022603"/>
    </source>
</evidence>
<dbReference type="PANTHER" id="PTHR11265:SF0">
    <property type="entry name" value="12S RRNA N4-METHYLCYTIDINE METHYLTRANSFERASE"/>
    <property type="match status" value="1"/>
</dbReference>
<comment type="caution">
    <text evidence="7">The sequence shown here is derived from an EMBL/GenBank/DDBJ whole genome shotgun (WGS) entry which is preliminary data.</text>
</comment>
<dbReference type="Pfam" id="PF01795">
    <property type="entry name" value="Methyltransf_5"/>
    <property type="match status" value="1"/>
</dbReference>
<evidence type="ECO:0000313" key="7">
    <source>
        <dbReference type="EMBL" id="EFV45095.2"/>
    </source>
</evidence>
<evidence type="ECO:0000256" key="4">
    <source>
        <dbReference type="ARBA" id="ARBA00022679"/>
    </source>
</evidence>
<dbReference type="EMBL" id="ADCP02000001">
    <property type="protein sequence ID" value="EFV45095.2"/>
    <property type="molecule type" value="Genomic_DNA"/>
</dbReference>
<dbReference type="eggNOG" id="COG0275">
    <property type="taxonomic scope" value="Bacteria"/>
</dbReference>
<protein>
    <recommendedName>
        <fullName evidence="6">Ribosomal RNA small subunit methyltransferase H</fullName>
        <ecNumber evidence="6">2.1.1.199</ecNumber>
    </recommendedName>
    <alternativeName>
        <fullName evidence="6">16S rRNA m(4)C1402 methyltransferase</fullName>
    </alternativeName>
    <alternativeName>
        <fullName evidence="6">rRNA (cytosine-N(4)-)-methyltransferase RsmH</fullName>
    </alternativeName>
</protein>
<dbReference type="AlphaFoldDB" id="E5Y4I7"/>
<sequence>MNSDTSMPSPESVHISVLLNEAVDALAPKAGGRYLDGTVGMGGHSFAIMERTGGEGFLCGLDRDTQALELARIRLAPFGDRVHLVHTRYSEFEAALDGIGWDAVDGALIDIGVSSLQIDSAERGFSFSSDGPLDMRMDRDSEELPVSRLVNRAKLEDLKDIIERYGEDPQAGRIARAIVEARVRKPIETTGELAALVERAYPAAWRAKARNHPATRTFQALRMAVNDEIGELERFLDTILGRLKPGGRVAVISFHSLEDRVVKHRMKAWAQGCICPKHIPVCVCHHAPEALLVTPKPVCPSERELMLNPRAGSAKLRVAEKLDPHARKADEDSGEEAARLRYEAKRAARLARHGREGRERA</sequence>
<dbReference type="Proteomes" id="UP000006034">
    <property type="component" value="Unassembled WGS sequence"/>
</dbReference>
<dbReference type="GO" id="GO:0070475">
    <property type="term" value="P:rRNA base methylation"/>
    <property type="evidence" value="ECO:0007669"/>
    <property type="project" value="UniProtKB-UniRule"/>
</dbReference>
<evidence type="ECO:0000256" key="6">
    <source>
        <dbReference type="HAMAP-Rule" id="MF_01007"/>
    </source>
</evidence>
<dbReference type="GO" id="GO:0071424">
    <property type="term" value="F:rRNA (cytosine-N4-)-methyltransferase activity"/>
    <property type="evidence" value="ECO:0007669"/>
    <property type="project" value="UniProtKB-UniRule"/>
</dbReference>
<evidence type="ECO:0000256" key="1">
    <source>
        <dbReference type="ARBA" id="ARBA00010396"/>
    </source>
</evidence>
<dbReference type="GO" id="GO:0005737">
    <property type="term" value="C:cytoplasm"/>
    <property type="evidence" value="ECO:0007669"/>
    <property type="project" value="UniProtKB-SubCell"/>
</dbReference>
<name>E5Y4I7_BILW3</name>
<keyword evidence="4 6" id="KW-0808">Transferase</keyword>
<dbReference type="EC" id="2.1.1.199" evidence="6"/>